<dbReference type="SMART" id="SM00382">
    <property type="entry name" value="AAA"/>
    <property type="match status" value="1"/>
</dbReference>
<dbReference type="Pfam" id="PF13676">
    <property type="entry name" value="TIR_2"/>
    <property type="match status" value="3"/>
</dbReference>
<dbReference type="GO" id="GO:0007165">
    <property type="term" value="P:signal transduction"/>
    <property type="evidence" value="ECO:0007669"/>
    <property type="project" value="InterPro"/>
</dbReference>
<reference evidence="8" key="1">
    <citation type="submission" date="2020-10" db="EMBL/GenBank/DDBJ databases">
        <title>Taxonomic study of unclassified bacteria belonging to the class Ktedonobacteria.</title>
        <authorList>
            <person name="Yabe S."/>
            <person name="Wang C.M."/>
            <person name="Zheng Y."/>
            <person name="Sakai Y."/>
            <person name="Cavaletti L."/>
            <person name="Monciardini P."/>
            <person name="Donadio S."/>
        </authorList>
    </citation>
    <scope>NUCLEOTIDE SEQUENCE</scope>
    <source>
        <strain evidence="8">ID150040</strain>
    </source>
</reference>
<keyword evidence="9" id="KW-1185">Reference proteome</keyword>
<evidence type="ECO:0000313" key="8">
    <source>
        <dbReference type="EMBL" id="GHO96092.1"/>
    </source>
</evidence>
<dbReference type="Pfam" id="PF00004">
    <property type="entry name" value="AAA"/>
    <property type="match status" value="1"/>
</dbReference>
<dbReference type="GO" id="GO:0038023">
    <property type="term" value="F:signaling receptor activity"/>
    <property type="evidence" value="ECO:0007669"/>
    <property type="project" value="TreeGrafter"/>
</dbReference>
<dbReference type="AlphaFoldDB" id="A0A8J3N6H0"/>
<dbReference type="GO" id="GO:0005886">
    <property type="term" value="C:plasma membrane"/>
    <property type="evidence" value="ECO:0007669"/>
    <property type="project" value="TreeGrafter"/>
</dbReference>
<dbReference type="CDD" id="cd00009">
    <property type="entry name" value="AAA"/>
    <property type="match status" value="1"/>
</dbReference>
<dbReference type="GO" id="GO:0005524">
    <property type="term" value="F:ATP binding"/>
    <property type="evidence" value="ECO:0007669"/>
    <property type="project" value="InterPro"/>
</dbReference>
<dbReference type="GO" id="GO:0016887">
    <property type="term" value="F:ATP hydrolysis activity"/>
    <property type="evidence" value="ECO:0007669"/>
    <property type="project" value="InterPro"/>
</dbReference>
<keyword evidence="5" id="KW-0472">Membrane</keyword>
<gene>
    <name evidence="8" type="ORF">KSF_061400</name>
</gene>
<keyword evidence="3" id="KW-0732">Signal</keyword>
<feature type="region of interest" description="Disordered" evidence="6">
    <location>
        <begin position="300"/>
        <end position="322"/>
    </location>
</feature>
<evidence type="ECO:0000256" key="2">
    <source>
        <dbReference type="ARBA" id="ARBA00022692"/>
    </source>
</evidence>
<dbReference type="EMBL" id="BNJK01000001">
    <property type="protein sequence ID" value="GHO96092.1"/>
    <property type="molecule type" value="Genomic_DNA"/>
</dbReference>
<keyword evidence="4" id="KW-1133">Transmembrane helix</keyword>
<keyword evidence="2" id="KW-0812">Transmembrane</keyword>
<sequence length="836" mass="93890">MSTISAIASAPEIFYCYTHSDEPLSRELEKHLKLLQRQGFVSTWHRYQIDTDMKEAEVINRHLNTASVILLLLSVRFLASDFCFSVEIQRAVQRHEAGEARVIPILLRPVDLGDTPFEKLSMLPSEGKPITSWSNRDEAFLEVVKGIKEALESIQKATLPIPSAETLRDFFISYAAADRSWAEWIAWQLEEAGYTTVIQVWDFLPGRNFISEMNAAVKTARRTIAIISPEYLSSAFTQSEWTTTFQRDPTGSQGLLIPVVVEPSDVSGFLGSIVYVNLVGLDKLSARAQLLASIGNTRSKPKTAPVFPGSSARSGKDSEPPFPVQDTHQLFDVFVKSGFPYITYVEREDFGLLKLSLAQPGRGVIIEGPSGVGKTTALKKAIEELTHEKPLSADSSVLLLSAREQEHQASIETLVSWHNGTVIIDDFHRLSPATSKKIVDYLKYLADTEPESKKLVIVGIPQTGQMLVDISFDIATRIDVFKWGKVEDELILRMIEQGEQALNIELTQKSEIISASSGSLNIAQFLCFNICYKQRIIKTQEQKRTIHCTIDTAISYVIIDLSRKFGELTRRFTAMGGYRDITCLRLLEALAASGDGFVSLARLKEQKPNLAEGIERFIDERWIDKLSEVYPISKHHLFFDPTLQALVVEDPQFTFYLNNIQFNMLEKEVGKTNTPLQRPVGGSITNPLRDHIFISYSHKDKEWLDKLLTMFKPLERQGLLKTWSDTLIAPGSKWKDEINTALASAKVALLLVSPDFLASDFIANHELPPLLDAAEKKGLVILWIAVSYSMYKITEIVNYQAVNNPSEPLDSLTTSSRVNQELVLIAEKVREILHKR</sequence>
<comment type="caution">
    <text evidence="8">The sequence shown here is derived from an EMBL/GenBank/DDBJ whole genome shotgun (WGS) entry which is preliminary data.</text>
</comment>
<evidence type="ECO:0000313" key="9">
    <source>
        <dbReference type="Proteomes" id="UP000597444"/>
    </source>
</evidence>
<dbReference type="Proteomes" id="UP000597444">
    <property type="component" value="Unassembled WGS sequence"/>
</dbReference>
<evidence type="ECO:0000256" key="1">
    <source>
        <dbReference type="ARBA" id="ARBA00004370"/>
    </source>
</evidence>
<evidence type="ECO:0000256" key="5">
    <source>
        <dbReference type="ARBA" id="ARBA00023136"/>
    </source>
</evidence>
<dbReference type="SUPFAM" id="SSF52540">
    <property type="entry name" value="P-loop containing nucleoside triphosphate hydrolases"/>
    <property type="match status" value="1"/>
</dbReference>
<evidence type="ECO:0000256" key="4">
    <source>
        <dbReference type="ARBA" id="ARBA00022989"/>
    </source>
</evidence>
<dbReference type="RefSeq" id="WP_236065024.1">
    <property type="nucleotide sequence ID" value="NZ_BNJK01000001.1"/>
</dbReference>
<feature type="domain" description="TIR" evidence="7">
    <location>
        <begin position="688"/>
        <end position="822"/>
    </location>
</feature>
<proteinExistence type="predicted"/>
<evidence type="ECO:0000259" key="7">
    <source>
        <dbReference type="PROSITE" id="PS50104"/>
    </source>
</evidence>
<dbReference type="SMART" id="SM00255">
    <property type="entry name" value="TIR"/>
    <property type="match status" value="3"/>
</dbReference>
<feature type="domain" description="TIR" evidence="7">
    <location>
        <begin position="166"/>
        <end position="290"/>
    </location>
</feature>
<evidence type="ECO:0000256" key="3">
    <source>
        <dbReference type="ARBA" id="ARBA00022729"/>
    </source>
</evidence>
<dbReference type="InterPro" id="IPR035897">
    <property type="entry name" value="Toll_tir_struct_dom_sf"/>
</dbReference>
<evidence type="ECO:0000256" key="6">
    <source>
        <dbReference type="SAM" id="MobiDB-lite"/>
    </source>
</evidence>
<feature type="domain" description="TIR" evidence="7">
    <location>
        <begin position="9"/>
        <end position="151"/>
    </location>
</feature>
<dbReference type="PROSITE" id="PS50104">
    <property type="entry name" value="TIR"/>
    <property type="match status" value="3"/>
</dbReference>
<name>A0A8J3N6H0_9CHLR</name>
<protein>
    <recommendedName>
        <fullName evidence="7">TIR domain-containing protein</fullName>
    </recommendedName>
</protein>
<dbReference type="Gene3D" id="3.40.50.300">
    <property type="entry name" value="P-loop containing nucleotide triphosphate hydrolases"/>
    <property type="match status" value="1"/>
</dbReference>
<dbReference type="InterPro" id="IPR027417">
    <property type="entry name" value="P-loop_NTPase"/>
</dbReference>
<dbReference type="InterPro" id="IPR003593">
    <property type="entry name" value="AAA+_ATPase"/>
</dbReference>
<dbReference type="InterPro" id="IPR003959">
    <property type="entry name" value="ATPase_AAA_core"/>
</dbReference>
<dbReference type="PANTHER" id="PTHR24365">
    <property type="entry name" value="TOLL-LIKE RECEPTOR"/>
    <property type="match status" value="1"/>
</dbReference>
<dbReference type="InterPro" id="IPR000157">
    <property type="entry name" value="TIR_dom"/>
</dbReference>
<dbReference type="PANTHER" id="PTHR24365:SF541">
    <property type="entry name" value="PROTEIN TOLL-RELATED"/>
    <property type="match status" value="1"/>
</dbReference>
<accession>A0A8J3N6H0</accession>
<dbReference type="SUPFAM" id="SSF52200">
    <property type="entry name" value="Toll/Interleukin receptor TIR domain"/>
    <property type="match status" value="3"/>
</dbReference>
<comment type="subcellular location">
    <subcellularLocation>
        <location evidence="1">Membrane</location>
    </subcellularLocation>
</comment>
<dbReference type="Gene3D" id="3.40.50.10140">
    <property type="entry name" value="Toll/interleukin-1 receptor homology (TIR) domain"/>
    <property type="match status" value="3"/>
</dbReference>
<organism evidence="8 9">
    <name type="scientific">Reticulibacter mediterranei</name>
    <dbReference type="NCBI Taxonomy" id="2778369"/>
    <lineage>
        <taxon>Bacteria</taxon>
        <taxon>Bacillati</taxon>
        <taxon>Chloroflexota</taxon>
        <taxon>Ktedonobacteria</taxon>
        <taxon>Ktedonobacterales</taxon>
        <taxon>Reticulibacteraceae</taxon>
        <taxon>Reticulibacter</taxon>
    </lineage>
</organism>